<gene>
    <name evidence="2" type="ORF">HaLaN_17587</name>
</gene>
<evidence type="ECO:0000313" key="2">
    <source>
        <dbReference type="EMBL" id="GFH20462.1"/>
    </source>
</evidence>
<feature type="non-terminal residue" evidence="2">
    <location>
        <position position="1"/>
    </location>
</feature>
<dbReference type="Proteomes" id="UP000485058">
    <property type="component" value="Unassembled WGS sequence"/>
</dbReference>
<accession>A0A699ZWZ5</accession>
<comment type="caution">
    <text evidence="2">The sequence shown here is derived from an EMBL/GenBank/DDBJ whole genome shotgun (WGS) entry which is preliminary data.</text>
</comment>
<dbReference type="AlphaFoldDB" id="A0A699ZWZ5"/>
<keyword evidence="3" id="KW-1185">Reference proteome</keyword>
<evidence type="ECO:0000313" key="3">
    <source>
        <dbReference type="Proteomes" id="UP000485058"/>
    </source>
</evidence>
<name>A0A699ZWZ5_HAELA</name>
<feature type="region of interest" description="Disordered" evidence="1">
    <location>
        <begin position="60"/>
        <end position="84"/>
    </location>
</feature>
<sequence length="84" mass="8858">MDPAGNPLHLAPVACMGPEAPTDIHYVPFKLGGPCTKGGRQRATKREKETDANFGFNQLGAAPQPGQCDSQLHSGAHRAGSLFM</sequence>
<protein>
    <submittedName>
        <fullName evidence="2">Uncharacterized protein</fullName>
    </submittedName>
</protein>
<organism evidence="2 3">
    <name type="scientific">Haematococcus lacustris</name>
    <name type="common">Green alga</name>
    <name type="synonym">Haematococcus pluvialis</name>
    <dbReference type="NCBI Taxonomy" id="44745"/>
    <lineage>
        <taxon>Eukaryota</taxon>
        <taxon>Viridiplantae</taxon>
        <taxon>Chlorophyta</taxon>
        <taxon>core chlorophytes</taxon>
        <taxon>Chlorophyceae</taxon>
        <taxon>CS clade</taxon>
        <taxon>Chlamydomonadales</taxon>
        <taxon>Haematococcaceae</taxon>
        <taxon>Haematococcus</taxon>
    </lineage>
</organism>
<dbReference type="EMBL" id="BLLF01001640">
    <property type="protein sequence ID" value="GFH20462.1"/>
    <property type="molecule type" value="Genomic_DNA"/>
</dbReference>
<proteinExistence type="predicted"/>
<reference evidence="2 3" key="1">
    <citation type="submission" date="2020-02" db="EMBL/GenBank/DDBJ databases">
        <title>Draft genome sequence of Haematococcus lacustris strain NIES-144.</title>
        <authorList>
            <person name="Morimoto D."/>
            <person name="Nakagawa S."/>
            <person name="Yoshida T."/>
            <person name="Sawayama S."/>
        </authorList>
    </citation>
    <scope>NUCLEOTIDE SEQUENCE [LARGE SCALE GENOMIC DNA]</scope>
    <source>
        <strain evidence="2 3">NIES-144</strain>
    </source>
</reference>
<evidence type="ECO:0000256" key="1">
    <source>
        <dbReference type="SAM" id="MobiDB-lite"/>
    </source>
</evidence>